<name>A0A2Z6ILU5_ACIFI</name>
<evidence type="ECO:0000313" key="2">
    <source>
        <dbReference type="Proteomes" id="UP000280188"/>
    </source>
</evidence>
<sequence length="135" mass="15339">MLTSSLFNGMPYGGDSAVIPVKMHLYIQALAFVQGMSLRAAFDDCATRFLAEEAWEKGLRWRDGHRPITADPEWAAVHVRLPSELADRLVVVSQQQGVSLPDVLYTMLYWYAWILYPPLSEQERRKSLRDGSPRG</sequence>
<protein>
    <submittedName>
        <fullName evidence="1">Uncharacterized protein</fullName>
    </submittedName>
</protein>
<dbReference type="EMBL" id="AP018795">
    <property type="protein sequence ID" value="BBF66479.1"/>
    <property type="molecule type" value="Genomic_DNA"/>
</dbReference>
<dbReference type="AlphaFoldDB" id="A0A2Z6ILU5"/>
<organism evidence="1 2">
    <name type="scientific">Acidithiobacillus ferridurans</name>
    <dbReference type="NCBI Taxonomy" id="1232575"/>
    <lineage>
        <taxon>Bacteria</taxon>
        <taxon>Pseudomonadati</taxon>
        <taxon>Pseudomonadota</taxon>
        <taxon>Acidithiobacillia</taxon>
        <taxon>Acidithiobacillales</taxon>
        <taxon>Acidithiobacillaceae</taxon>
        <taxon>Acidithiobacillus</taxon>
    </lineage>
</organism>
<dbReference type="RefSeq" id="WP_126605462.1">
    <property type="nucleotide sequence ID" value="NZ_AP018795.1"/>
</dbReference>
<gene>
    <name evidence="1" type="ORF">AFERRID_26970</name>
</gene>
<proteinExistence type="predicted"/>
<dbReference type="Proteomes" id="UP000280188">
    <property type="component" value="Chromosome"/>
</dbReference>
<dbReference type="KEGG" id="afj:AFERRID_26970"/>
<evidence type="ECO:0000313" key="1">
    <source>
        <dbReference type="EMBL" id="BBF66479.1"/>
    </source>
</evidence>
<keyword evidence="2" id="KW-1185">Reference proteome</keyword>
<accession>A0A2Z6ILU5</accession>
<reference evidence="1 2" key="1">
    <citation type="journal article" date="2018" name="Microbiol. Resour. Announc.">
        <title>Complete Genome Sequence of Acidithiobacillus ferridurans JCM 18981.</title>
        <authorList>
            <person name="Miyauchi T."/>
            <person name="Kouzuma A."/>
            <person name="Abe T."/>
            <person name="Watanabe K."/>
        </authorList>
    </citation>
    <scope>NUCLEOTIDE SEQUENCE [LARGE SCALE GENOMIC DNA]</scope>
    <source>
        <strain evidence="2">ATCC 33020 / DSM 29468 / JCM 18981 / 11Fe</strain>
    </source>
</reference>